<comment type="caution">
    <text evidence="2">The sequence shown here is derived from an EMBL/GenBank/DDBJ whole genome shotgun (WGS) entry which is preliminary data.</text>
</comment>
<evidence type="ECO:0000313" key="2">
    <source>
        <dbReference type="EMBL" id="GCC42312.1"/>
    </source>
</evidence>
<reference evidence="2 3" key="1">
    <citation type="journal article" date="2018" name="Nat. Ecol. Evol.">
        <title>Shark genomes provide insights into elasmobranch evolution and the origin of vertebrates.</title>
        <authorList>
            <person name="Hara Y"/>
            <person name="Yamaguchi K"/>
            <person name="Onimaru K"/>
            <person name="Kadota M"/>
            <person name="Koyanagi M"/>
            <person name="Keeley SD"/>
            <person name="Tatsumi K"/>
            <person name="Tanaka K"/>
            <person name="Motone F"/>
            <person name="Kageyama Y"/>
            <person name="Nozu R"/>
            <person name="Adachi N"/>
            <person name="Nishimura O"/>
            <person name="Nakagawa R"/>
            <person name="Tanegashima C"/>
            <person name="Kiyatake I"/>
            <person name="Matsumoto R"/>
            <person name="Murakumo K"/>
            <person name="Nishida K"/>
            <person name="Terakita A"/>
            <person name="Kuratani S"/>
            <person name="Sato K"/>
            <person name="Hyodo S Kuraku.S."/>
        </authorList>
    </citation>
    <scope>NUCLEOTIDE SEQUENCE [LARGE SCALE GENOMIC DNA]</scope>
</reference>
<dbReference type="EMBL" id="BEZZ01078512">
    <property type="protein sequence ID" value="GCC42312.1"/>
    <property type="molecule type" value="Genomic_DNA"/>
</dbReference>
<name>A0A401TI49_CHIPU</name>
<keyword evidence="3" id="KW-1185">Reference proteome</keyword>
<gene>
    <name evidence="2" type="ORF">chiPu_0026401</name>
</gene>
<sequence length="107" mass="11488">MLSLLKQRLCCPEHPPGQHCALGCSLLRTRLPSPAQEDRQLEQVLPPSTEPVSGSKPEITNSPDLLLLHRFKLLTGIAISGLSLTRHSLPGSQSAADLCPSLSRCNG</sequence>
<evidence type="ECO:0000313" key="3">
    <source>
        <dbReference type="Proteomes" id="UP000287033"/>
    </source>
</evidence>
<organism evidence="2 3">
    <name type="scientific">Chiloscyllium punctatum</name>
    <name type="common">Brownbanded bambooshark</name>
    <name type="synonym">Hemiscyllium punctatum</name>
    <dbReference type="NCBI Taxonomy" id="137246"/>
    <lineage>
        <taxon>Eukaryota</taxon>
        <taxon>Metazoa</taxon>
        <taxon>Chordata</taxon>
        <taxon>Craniata</taxon>
        <taxon>Vertebrata</taxon>
        <taxon>Chondrichthyes</taxon>
        <taxon>Elasmobranchii</taxon>
        <taxon>Galeomorphii</taxon>
        <taxon>Galeoidea</taxon>
        <taxon>Orectolobiformes</taxon>
        <taxon>Hemiscylliidae</taxon>
        <taxon>Chiloscyllium</taxon>
    </lineage>
</organism>
<dbReference type="AlphaFoldDB" id="A0A401TI49"/>
<accession>A0A401TI49</accession>
<evidence type="ECO:0000256" key="1">
    <source>
        <dbReference type="SAM" id="MobiDB-lite"/>
    </source>
</evidence>
<protein>
    <submittedName>
        <fullName evidence="2">Uncharacterized protein</fullName>
    </submittedName>
</protein>
<proteinExistence type="predicted"/>
<feature type="region of interest" description="Disordered" evidence="1">
    <location>
        <begin position="35"/>
        <end position="59"/>
    </location>
</feature>
<dbReference type="Proteomes" id="UP000287033">
    <property type="component" value="Unassembled WGS sequence"/>
</dbReference>